<protein>
    <submittedName>
        <fullName evidence="4">NUDIX domain protein</fullName>
    </submittedName>
</protein>
<dbReference type="InterPro" id="IPR015797">
    <property type="entry name" value="NUDIX_hydrolase-like_dom_sf"/>
</dbReference>
<evidence type="ECO:0000313" key="5">
    <source>
        <dbReference type="Proteomes" id="UP000002941"/>
    </source>
</evidence>
<gene>
    <name evidence="4" type="ORF">HMPREF1318_2010</name>
</gene>
<evidence type="ECO:0000313" key="4">
    <source>
        <dbReference type="EMBL" id="EJF46259.1"/>
    </source>
</evidence>
<feature type="domain" description="Nudix hydrolase" evidence="3">
    <location>
        <begin position="31"/>
        <end position="176"/>
    </location>
</feature>
<dbReference type="RefSeq" id="WP_008730872.1">
    <property type="nucleotide sequence ID" value="NZ_AKFT01000069.1"/>
</dbReference>
<name>J0NGS1_9ACTO</name>
<evidence type="ECO:0000256" key="1">
    <source>
        <dbReference type="ARBA" id="ARBA00001946"/>
    </source>
</evidence>
<sequence length="207" mass="22572">MRPGLPAIPGAFDALDGAARYRWPMGAHSFTLVPAAYLLMLRQSRESAQQPLRTRVLLQLRRATGYMDGYWACGAAGHVEAGESVMQAVVREAAEEVGVEIALEDVHPLTVMHRSNDVGGAALEQRVDFFFTARRWSGEPTAAEPEKNMGMRWFALDELPELVPPHERAVLDLLAGQLDGGRPVPAITTFGFAPGERVAAYGVARPH</sequence>
<reference evidence="4 5" key="1">
    <citation type="submission" date="2012-05" db="EMBL/GenBank/DDBJ databases">
        <authorList>
            <person name="Harkins D.M."/>
            <person name="Madupu R."/>
            <person name="Durkin A.S."/>
            <person name="Torralba M."/>
            <person name="Methe B."/>
            <person name="Sutton G.G."/>
            <person name="Nelson K.E."/>
        </authorList>
    </citation>
    <scope>NUCLEOTIDE SEQUENCE [LARGE SCALE GENOMIC DNA]</scope>
    <source>
        <strain evidence="4 5">F0489</strain>
    </source>
</reference>
<dbReference type="PANTHER" id="PTHR43046:SF16">
    <property type="entry name" value="ADP-RIBOSE PYROPHOSPHATASE YJHB-RELATED"/>
    <property type="match status" value="1"/>
</dbReference>
<proteinExistence type="predicted"/>
<dbReference type="CDD" id="cd04683">
    <property type="entry name" value="NUDIX_Hydrolase"/>
    <property type="match status" value="1"/>
</dbReference>
<dbReference type="PROSITE" id="PS00893">
    <property type="entry name" value="NUDIX_BOX"/>
    <property type="match status" value="1"/>
</dbReference>
<evidence type="ECO:0000259" key="3">
    <source>
        <dbReference type="PROSITE" id="PS51462"/>
    </source>
</evidence>
<dbReference type="OrthoDB" id="21342at2"/>
<dbReference type="AlphaFoldDB" id="J0NGS1"/>
<dbReference type="InterPro" id="IPR000086">
    <property type="entry name" value="NUDIX_hydrolase_dom"/>
</dbReference>
<keyword evidence="5" id="KW-1185">Reference proteome</keyword>
<comment type="caution">
    <text evidence="4">The sequence shown here is derived from an EMBL/GenBank/DDBJ whole genome shotgun (WGS) entry which is preliminary data.</text>
</comment>
<dbReference type="InterPro" id="IPR020084">
    <property type="entry name" value="NUDIX_hydrolase_CS"/>
</dbReference>
<organism evidence="4 5">
    <name type="scientific">Actinomyces massiliensis F0489</name>
    <dbReference type="NCBI Taxonomy" id="1125718"/>
    <lineage>
        <taxon>Bacteria</taxon>
        <taxon>Bacillati</taxon>
        <taxon>Actinomycetota</taxon>
        <taxon>Actinomycetes</taxon>
        <taxon>Actinomycetales</taxon>
        <taxon>Actinomycetaceae</taxon>
        <taxon>Actinomyces</taxon>
    </lineage>
</organism>
<dbReference type="Proteomes" id="UP000002941">
    <property type="component" value="Unassembled WGS sequence"/>
</dbReference>
<evidence type="ECO:0000256" key="2">
    <source>
        <dbReference type="ARBA" id="ARBA00022801"/>
    </source>
</evidence>
<comment type="cofactor">
    <cofactor evidence="1">
        <name>Mg(2+)</name>
        <dbReference type="ChEBI" id="CHEBI:18420"/>
    </cofactor>
</comment>
<dbReference type="Gene3D" id="3.90.79.10">
    <property type="entry name" value="Nucleoside Triphosphate Pyrophosphohydrolase"/>
    <property type="match status" value="1"/>
</dbReference>
<dbReference type="PANTHER" id="PTHR43046">
    <property type="entry name" value="GDP-MANNOSE MANNOSYL HYDROLASE"/>
    <property type="match status" value="1"/>
</dbReference>
<dbReference type="eggNOG" id="COG1051">
    <property type="taxonomic scope" value="Bacteria"/>
</dbReference>
<dbReference type="PROSITE" id="PS51462">
    <property type="entry name" value="NUDIX"/>
    <property type="match status" value="1"/>
</dbReference>
<dbReference type="Pfam" id="PF00293">
    <property type="entry name" value="NUDIX"/>
    <property type="match status" value="1"/>
</dbReference>
<keyword evidence="2" id="KW-0378">Hydrolase</keyword>
<dbReference type="EMBL" id="AKFT01000069">
    <property type="protein sequence ID" value="EJF46259.1"/>
    <property type="molecule type" value="Genomic_DNA"/>
</dbReference>
<dbReference type="GO" id="GO:0016787">
    <property type="term" value="F:hydrolase activity"/>
    <property type="evidence" value="ECO:0007669"/>
    <property type="project" value="UniProtKB-KW"/>
</dbReference>
<dbReference type="PATRIC" id="fig|1125718.3.peg.1030"/>
<accession>J0NGS1</accession>
<dbReference type="SUPFAM" id="SSF55811">
    <property type="entry name" value="Nudix"/>
    <property type="match status" value="1"/>
</dbReference>